<evidence type="ECO:0000256" key="2">
    <source>
        <dbReference type="ARBA" id="ARBA00006472"/>
    </source>
</evidence>
<dbReference type="PANTHER" id="PTHR12599:SF0">
    <property type="entry name" value="PTERIN-4-ALPHA-CARBINOLAMINE DEHYDRATASE"/>
    <property type="match status" value="1"/>
</dbReference>
<dbReference type="Gene3D" id="3.30.1360.20">
    <property type="entry name" value="Transcriptional coactivator/pterin dehydratase"/>
    <property type="match status" value="1"/>
</dbReference>
<dbReference type="EC" id="4.2.1.96" evidence="3"/>
<name>K9P993_CYAGP</name>
<dbReference type="HOGENOM" id="CLU_081974_2_2_3"/>
<accession>K9P993</accession>
<dbReference type="InterPro" id="IPR001533">
    <property type="entry name" value="Pterin_deHydtase"/>
</dbReference>
<sequence>MNLRDELCIPAQGVGPPLTSDEINRFLGELPGWELVEGNHLHKVWTFQDFSSALHWVRHAGAICEEQGHHADFQLGWGYAAATTYTHDPEGLTRSDVVLAAKFDAISDGDDLA</sequence>
<dbReference type="SUPFAM" id="SSF55248">
    <property type="entry name" value="PCD-like"/>
    <property type="match status" value="1"/>
</dbReference>
<proteinExistence type="inferred from homology"/>
<gene>
    <name evidence="5" type="ordered locus">Cyagr_2591</name>
</gene>
<organism evidence="5 6">
    <name type="scientific">Cyanobium gracile (strain ATCC 27147 / PCC 6307)</name>
    <dbReference type="NCBI Taxonomy" id="292564"/>
    <lineage>
        <taxon>Bacteria</taxon>
        <taxon>Bacillati</taxon>
        <taxon>Cyanobacteriota</taxon>
        <taxon>Cyanophyceae</taxon>
        <taxon>Synechococcales</taxon>
        <taxon>Prochlorococcaceae</taxon>
        <taxon>Cyanobium</taxon>
    </lineage>
</organism>
<dbReference type="InterPro" id="IPR036428">
    <property type="entry name" value="PCD_sf"/>
</dbReference>
<dbReference type="EMBL" id="CP003495">
    <property type="protein sequence ID" value="AFY29695.1"/>
    <property type="molecule type" value="Genomic_DNA"/>
</dbReference>
<dbReference type="GO" id="GO:0006729">
    <property type="term" value="P:tetrahydrobiopterin biosynthetic process"/>
    <property type="evidence" value="ECO:0007669"/>
    <property type="project" value="InterPro"/>
</dbReference>
<reference evidence="6" key="1">
    <citation type="journal article" date="2013" name="Proc. Natl. Acad. Sci. U.S.A.">
        <title>Improving the coverage of the cyanobacterial phylum using diversity-driven genome sequencing.</title>
        <authorList>
            <person name="Shih P.M."/>
            <person name="Wu D."/>
            <person name="Latifi A."/>
            <person name="Axen S.D."/>
            <person name="Fewer D.P."/>
            <person name="Talla E."/>
            <person name="Calteau A."/>
            <person name="Cai F."/>
            <person name="Tandeau de Marsac N."/>
            <person name="Rippka R."/>
            <person name="Herdman M."/>
            <person name="Sivonen K."/>
            <person name="Coursin T."/>
            <person name="Laurent T."/>
            <person name="Goodwin L."/>
            <person name="Nolan M."/>
            <person name="Davenport K.W."/>
            <person name="Han C.S."/>
            <person name="Rubin E.M."/>
            <person name="Eisen J.A."/>
            <person name="Woyke T."/>
            <person name="Gugger M."/>
            <person name="Kerfeld C.A."/>
        </authorList>
    </citation>
    <scope>NUCLEOTIDE SEQUENCE [LARGE SCALE GENOMIC DNA]</scope>
    <source>
        <strain evidence="6">ATCC 27147 / PCC 6307</strain>
    </source>
</reference>
<dbReference type="Pfam" id="PF01329">
    <property type="entry name" value="Pterin_4a"/>
    <property type="match status" value="1"/>
</dbReference>
<evidence type="ECO:0000256" key="3">
    <source>
        <dbReference type="ARBA" id="ARBA00013252"/>
    </source>
</evidence>
<evidence type="ECO:0000313" key="6">
    <source>
        <dbReference type="Proteomes" id="UP000010388"/>
    </source>
</evidence>
<evidence type="ECO:0000256" key="4">
    <source>
        <dbReference type="ARBA" id="ARBA00023239"/>
    </source>
</evidence>
<evidence type="ECO:0000313" key="5">
    <source>
        <dbReference type="EMBL" id="AFY29695.1"/>
    </source>
</evidence>
<dbReference type="PANTHER" id="PTHR12599">
    <property type="entry name" value="PTERIN-4-ALPHA-CARBINOLAMINE DEHYDRATASE"/>
    <property type="match status" value="1"/>
</dbReference>
<keyword evidence="4" id="KW-0456">Lyase</keyword>
<dbReference type="eggNOG" id="COG2154">
    <property type="taxonomic scope" value="Bacteria"/>
</dbReference>
<dbReference type="Proteomes" id="UP000010388">
    <property type="component" value="Chromosome"/>
</dbReference>
<protein>
    <recommendedName>
        <fullName evidence="3">4a-hydroxytetrahydrobiopterin dehydratase</fullName>
        <ecNumber evidence="3">4.2.1.96</ecNumber>
    </recommendedName>
</protein>
<dbReference type="OrthoDB" id="9794987at2"/>
<dbReference type="GO" id="GO:0008124">
    <property type="term" value="F:4-alpha-hydroxytetrahydrobiopterin dehydratase activity"/>
    <property type="evidence" value="ECO:0007669"/>
    <property type="project" value="UniProtKB-EC"/>
</dbReference>
<comment type="catalytic activity">
    <reaction evidence="1">
        <text>(4aS,6R)-4a-hydroxy-L-erythro-5,6,7,8-tetrahydrobiopterin = (6R)-L-erythro-6,7-dihydrobiopterin + H2O</text>
        <dbReference type="Rhea" id="RHEA:11920"/>
        <dbReference type="ChEBI" id="CHEBI:15377"/>
        <dbReference type="ChEBI" id="CHEBI:15642"/>
        <dbReference type="ChEBI" id="CHEBI:43120"/>
        <dbReference type="EC" id="4.2.1.96"/>
    </reaction>
</comment>
<dbReference type="KEGG" id="cgc:Cyagr_2591"/>
<evidence type="ECO:0000256" key="1">
    <source>
        <dbReference type="ARBA" id="ARBA00001554"/>
    </source>
</evidence>
<comment type="similarity">
    <text evidence="2">Belongs to the pterin-4-alpha-carbinolamine dehydratase family.</text>
</comment>
<dbReference type="AlphaFoldDB" id="K9P993"/>